<proteinExistence type="predicted"/>
<keyword evidence="2" id="KW-1185">Reference proteome</keyword>
<keyword evidence="1" id="KW-0648">Protein biosynthesis</keyword>
<protein>
    <submittedName>
        <fullName evidence="1">Eukaryotic translation initiation factor 4E type 3</fullName>
    </submittedName>
</protein>
<name>A0ACB7EYP7_NIBAL</name>
<organism evidence="1 2">
    <name type="scientific">Nibea albiflora</name>
    <name type="common">Yellow drum</name>
    <name type="synonym">Corvina albiflora</name>
    <dbReference type="NCBI Taxonomy" id="240163"/>
    <lineage>
        <taxon>Eukaryota</taxon>
        <taxon>Metazoa</taxon>
        <taxon>Chordata</taxon>
        <taxon>Craniata</taxon>
        <taxon>Vertebrata</taxon>
        <taxon>Euteleostomi</taxon>
        <taxon>Actinopterygii</taxon>
        <taxon>Neopterygii</taxon>
        <taxon>Teleostei</taxon>
        <taxon>Neoteleostei</taxon>
        <taxon>Acanthomorphata</taxon>
        <taxon>Eupercaria</taxon>
        <taxon>Sciaenidae</taxon>
        <taxon>Nibea</taxon>
    </lineage>
</organism>
<gene>
    <name evidence="1" type="primary">EIF4E3</name>
    <name evidence="1" type="ORF">GBF38_012878</name>
</gene>
<sequence>MDRGALSGQTVSSENNIDIDEKELENITKKHRQDETTTLPLHSPWTFWLDRSLPGTTAAECESNLKKIYTVQSVQMTRLLVSVLAFEIGKTLYKSGIETASLANEANILGKVYELLPSISFKAVFYKCAETHAGLIVDGAPKHFHHLRLEANRQALSVGVSVMCGTRPRSAFKETTLKRSVCLLLSRSIRQDDLGCCQELFGDDAQAPSRRLLSQHIHQCLHREGNDAAAWNREDVAL</sequence>
<evidence type="ECO:0000313" key="2">
    <source>
        <dbReference type="Proteomes" id="UP000805704"/>
    </source>
</evidence>
<comment type="caution">
    <text evidence="1">The sequence shown here is derived from an EMBL/GenBank/DDBJ whole genome shotgun (WGS) entry which is preliminary data.</text>
</comment>
<accession>A0ACB7EYP7</accession>
<reference evidence="1" key="1">
    <citation type="submission" date="2020-04" db="EMBL/GenBank/DDBJ databases">
        <title>A chromosome-scale assembly and high-density genetic map of the yellow drum (Nibea albiflora) genome.</title>
        <authorList>
            <person name="Xu D."/>
            <person name="Zhang W."/>
            <person name="Chen R."/>
            <person name="Tan P."/>
            <person name="Wang L."/>
            <person name="Song H."/>
            <person name="Tian L."/>
            <person name="Zhu Q."/>
            <person name="Wang B."/>
        </authorList>
    </citation>
    <scope>NUCLEOTIDE SEQUENCE</scope>
    <source>
        <strain evidence="1">ZJHYS-2018</strain>
    </source>
</reference>
<dbReference type="Proteomes" id="UP000805704">
    <property type="component" value="Chromosome 2"/>
</dbReference>
<evidence type="ECO:0000313" key="1">
    <source>
        <dbReference type="EMBL" id="KAG8007379.1"/>
    </source>
</evidence>
<dbReference type="EMBL" id="CM024790">
    <property type="protein sequence ID" value="KAG8007379.1"/>
    <property type="molecule type" value="Genomic_DNA"/>
</dbReference>
<keyword evidence="1" id="KW-0396">Initiation factor</keyword>